<dbReference type="Proteomes" id="UP000182259">
    <property type="component" value="Chromosome IV"/>
</dbReference>
<proteinExistence type="inferred from homology"/>
<dbReference type="AlphaFoldDB" id="A0A1L0BU69"/>
<sequence length="309" mass="35417">MAAVHKITLQKGPRSYSAWSSHSESQLTPANYDRVVILLHGFPDNNDSYNEVVPIVRKHFHSNNVLTVCPLLRGYEKSSFAPQDQYNMADMAGDTRDWILKLVPNKEVPVHIVGHDWGAVIAFKTASMYPDLITSMVTMAIPYITNLKQWQILWYAPRQVYCLSYMLTMQFALVYRAKFGNLSEPGYLDQLWQYWSPGWEYGKAIDSVRDTLGLSGVLDAVTAYYRSTLSWKNRKDKWHVDFSQVPTLILGGEKDGCMVPELFHLEAQILAPVPRVKVQLLSGVGHFLHREDPVKVGELICDWFDKYRE</sequence>
<accession>A0A1L0BU69</accession>
<protein>
    <submittedName>
        <fullName evidence="4">CIC11C00000003023</fullName>
    </submittedName>
</protein>
<dbReference type="PRINTS" id="PR00412">
    <property type="entry name" value="EPOXHYDRLASE"/>
</dbReference>
<evidence type="ECO:0000256" key="1">
    <source>
        <dbReference type="ARBA" id="ARBA00022801"/>
    </source>
</evidence>
<dbReference type="GO" id="GO:0016787">
    <property type="term" value="F:hydrolase activity"/>
    <property type="evidence" value="ECO:0007669"/>
    <property type="project" value="UniProtKB-KW"/>
</dbReference>
<comment type="similarity">
    <text evidence="2">Belongs to the AB hydrolase superfamily. Epoxide hydrolase family.</text>
</comment>
<feature type="domain" description="AB hydrolase-1" evidence="3">
    <location>
        <begin position="35"/>
        <end position="292"/>
    </location>
</feature>
<dbReference type="InterPro" id="IPR000639">
    <property type="entry name" value="Epox_hydrolase-like"/>
</dbReference>
<evidence type="ECO:0000313" key="5">
    <source>
        <dbReference type="Proteomes" id="UP000182259"/>
    </source>
</evidence>
<evidence type="ECO:0000313" key="4">
    <source>
        <dbReference type="EMBL" id="SGZ54811.1"/>
    </source>
</evidence>
<dbReference type="InterPro" id="IPR000073">
    <property type="entry name" value="AB_hydrolase_1"/>
</dbReference>
<gene>
    <name evidence="4" type="ORF">SAMEA4029009_CIC11G00000003023</name>
</gene>
<organism evidence="4 5">
    <name type="scientific">Sungouiella intermedia</name>
    <dbReference type="NCBI Taxonomy" id="45354"/>
    <lineage>
        <taxon>Eukaryota</taxon>
        <taxon>Fungi</taxon>
        <taxon>Dikarya</taxon>
        <taxon>Ascomycota</taxon>
        <taxon>Saccharomycotina</taxon>
        <taxon>Pichiomycetes</taxon>
        <taxon>Metschnikowiaceae</taxon>
        <taxon>Sungouiella</taxon>
    </lineage>
</organism>
<dbReference type="PANTHER" id="PTHR43329">
    <property type="entry name" value="EPOXIDE HYDROLASE"/>
    <property type="match status" value="1"/>
</dbReference>
<dbReference type="InterPro" id="IPR029058">
    <property type="entry name" value="AB_hydrolase_fold"/>
</dbReference>
<dbReference type="EMBL" id="LT635767">
    <property type="protein sequence ID" value="SGZ54811.1"/>
    <property type="molecule type" value="Genomic_DNA"/>
</dbReference>
<dbReference type="Gene3D" id="3.40.50.1820">
    <property type="entry name" value="alpha/beta hydrolase"/>
    <property type="match status" value="1"/>
</dbReference>
<name>A0A1L0BU69_9ASCO</name>
<dbReference type="Pfam" id="PF00561">
    <property type="entry name" value="Abhydrolase_1"/>
    <property type="match status" value="1"/>
</dbReference>
<evidence type="ECO:0000256" key="2">
    <source>
        <dbReference type="ARBA" id="ARBA00038334"/>
    </source>
</evidence>
<reference evidence="4 5" key="1">
    <citation type="submission" date="2016-10" db="EMBL/GenBank/DDBJ databases">
        <authorList>
            <person name="de Groot N.N."/>
        </authorList>
    </citation>
    <scope>NUCLEOTIDE SEQUENCE [LARGE SCALE GENOMIC DNA]</scope>
    <source>
        <strain evidence="4 5">PYCC 4715</strain>
    </source>
</reference>
<keyword evidence="1" id="KW-0378">Hydrolase</keyword>
<dbReference type="SUPFAM" id="SSF53474">
    <property type="entry name" value="alpha/beta-Hydrolases"/>
    <property type="match status" value="1"/>
</dbReference>
<evidence type="ECO:0000259" key="3">
    <source>
        <dbReference type="Pfam" id="PF00561"/>
    </source>
</evidence>